<evidence type="ECO:0000313" key="1">
    <source>
        <dbReference type="EMBL" id="AYB35815.1"/>
    </source>
</evidence>
<dbReference type="KEGG" id="chk:D4L85_33810"/>
<dbReference type="EMBL" id="CP032382">
    <property type="protein sequence ID" value="AYB35815.1"/>
    <property type="molecule type" value="Genomic_DNA"/>
</dbReference>
<proteinExistence type="predicted"/>
<name>A0A385T0B3_9BACT</name>
<accession>A0A385T0B3</accession>
<gene>
    <name evidence="1" type="ORF">D4L85_33810</name>
</gene>
<keyword evidence="2" id="KW-1185">Reference proteome</keyword>
<organism evidence="1 2">
    <name type="scientific">Chryseolinea soli</name>
    <dbReference type="NCBI Taxonomy" id="2321403"/>
    <lineage>
        <taxon>Bacteria</taxon>
        <taxon>Pseudomonadati</taxon>
        <taxon>Bacteroidota</taxon>
        <taxon>Cytophagia</taxon>
        <taxon>Cytophagales</taxon>
        <taxon>Fulvivirgaceae</taxon>
        <taxon>Chryseolinea</taxon>
    </lineage>
</organism>
<dbReference type="Proteomes" id="UP000266183">
    <property type="component" value="Chromosome"/>
</dbReference>
<dbReference type="OrthoDB" id="6402212at2"/>
<protein>
    <submittedName>
        <fullName evidence="1">Uncharacterized protein</fullName>
    </submittedName>
</protein>
<sequence length="98" mass="11456">MKDELQHAPPAELDGAQVIKWAWSGDRPFGVMPFVDDEREIEIYGLAICRYKDTSQVYRFSCSSDWEVQNDAPYDSIEEAMKQLPDQYRNVEAEWYDA</sequence>
<dbReference type="AlphaFoldDB" id="A0A385T0B3"/>
<evidence type="ECO:0000313" key="2">
    <source>
        <dbReference type="Proteomes" id="UP000266183"/>
    </source>
</evidence>
<reference evidence="2" key="1">
    <citation type="submission" date="2018-09" db="EMBL/GenBank/DDBJ databases">
        <title>Chryseolinea sp. KIS68-18 isolated from soil.</title>
        <authorList>
            <person name="Weon H.-Y."/>
            <person name="Kwon S.-W."/>
            <person name="Lee S.A."/>
        </authorList>
    </citation>
    <scope>NUCLEOTIDE SEQUENCE [LARGE SCALE GENOMIC DNA]</scope>
    <source>
        <strain evidence="2">KIS68-18</strain>
    </source>
</reference>